<evidence type="ECO:0000259" key="10">
    <source>
        <dbReference type="Pfam" id="PF02863"/>
    </source>
</evidence>
<evidence type="ECO:0000256" key="3">
    <source>
        <dbReference type="ARBA" id="ARBA00022490"/>
    </source>
</evidence>
<keyword evidence="5 7" id="KW-0238">DNA-binding</keyword>
<keyword evidence="7" id="KW-0055">Arginine biosynthesis</keyword>
<keyword evidence="6 7" id="KW-0804">Transcription</keyword>
<dbReference type="Pfam" id="PF02863">
    <property type="entry name" value="Arg_repressor_C"/>
    <property type="match status" value="1"/>
</dbReference>
<comment type="pathway">
    <text evidence="7">Amino-acid biosynthesis; L-arginine biosynthesis [regulation].</text>
</comment>
<comment type="function">
    <text evidence="7">Regulates arginine biosynthesis genes.</text>
</comment>
<dbReference type="HAMAP" id="MF_00173">
    <property type="entry name" value="Arg_repressor"/>
    <property type="match status" value="1"/>
</dbReference>
<protein>
    <recommendedName>
        <fullName evidence="7 8">Arginine repressor</fullName>
    </recommendedName>
</protein>
<evidence type="ECO:0000256" key="2">
    <source>
        <dbReference type="ARBA" id="ARBA00008316"/>
    </source>
</evidence>
<dbReference type="Gene3D" id="3.30.1360.40">
    <property type="match status" value="1"/>
</dbReference>
<dbReference type="GO" id="GO:0005737">
    <property type="term" value="C:cytoplasm"/>
    <property type="evidence" value="ECO:0007669"/>
    <property type="project" value="UniProtKB-SubCell"/>
</dbReference>
<dbReference type="InterPro" id="IPR020899">
    <property type="entry name" value="Arg_repress_C"/>
</dbReference>
<feature type="domain" description="Arginine repressor DNA-binding" evidence="9">
    <location>
        <begin position="12"/>
        <end position="80"/>
    </location>
</feature>
<evidence type="ECO:0000256" key="6">
    <source>
        <dbReference type="ARBA" id="ARBA00023163"/>
    </source>
</evidence>
<dbReference type="PANTHER" id="PTHR34471">
    <property type="entry name" value="ARGININE REPRESSOR"/>
    <property type="match status" value="1"/>
</dbReference>
<dbReference type="GO" id="GO:0051259">
    <property type="term" value="P:protein complex oligomerization"/>
    <property type="evidence" value="ECO:0007669"/>
    <property type="project" value="InterPro"/>
</dbReference>
<dbReference type="PRINTS" id="PR01467">
    <property type="entry name" value="ARGREPRESSOR"/>
</dbReference>
<organism evidence="11 12">
    <name type="scientific">Loigolactobacillus coryniformis</name>
    <dbReference type="NCBI Taxonomy" id="1610"/>
    <lineage>
        <taxon>Bacteria</taxon>
        <taxon>Bacillati</taxon>
        <taxon>Bacillota</taxon>
        <taxon>Bacilli</taxon>
        <taxon>Lactobacillales</taxon>
        <taxon>Lactobacillaceae</taxon>
        <taxon>Loigolactobacillus</taxon>
    </lineage>
</organism>
<evidence type="ECO:0000256" key="7">
    <source>
        <dbReference type="HAMAP-Rule" id="MF_00173"/>
    </source>
</evidence>
<gene>
    <name evidence="7 11" type="primary">argR</name>
    <name evidence="11" type="ORF">FGL77_10215</name>
</gene>
<comment type="subcellular location">
    <subcellularLocation>
        <location evidence="1 7">Cytoplasm</location>
    </subcellularLocation>
</comment>
<dbReference type="InterPro" id="IPR036390">
    <property type="entry name" value="WH_DNA-bd_sf"/>
</dbReference>
<dbReference type="Proteomes" id="UP000321772">
    <property type="component" value="Chromosome"/>
</dbReference>
<evidence type="ECO:0000313" key="11">
    <source>
        <dbReference type="EMBL" id="QEA53615.1"/>
    </source>
</evidence>
<comment type="similarity">
    <text evidence="2 7">Belongs to the ArgR family.</text>
</comment>
<dbReference type="EMBL" id="CP042392">
    <property type="protein sequence ID" value="QEA53615.1"/>
    <property type="molecule type" value="Genomic_DNA"/>
</dbReference>
<dbReference type="InterPro" id="IPR020900">
    <property type="entry name" value="Arg_repress_DNA-bd"/>
</dbReference>
<feature type="domain" description="Arginine repressor C-terminal" evidence="10">
    <location>
        <begin position="93"/>
        <end position="157"/>
    </location>
</feature>
<keyword evidence="4 7" id="KW-0805">Transcription regulation</keyword>
<evidence type="ECO:0000313" key="12">
    <source>
        <dbReference type="Proteomes" id="UP000321772"/>
    </source>
</evidence>
<dbReference type="Gene3D" id="1.10.10.10">
    <property type="entry name" value="Winged helix-like DNA-binding domain superfamily/Winged helix DNA-binding domain"/>
    <property type="match status" value="1"/>
</dbReference>
<dbReference type="InterPro" id="IPR036388">
    <property type="entry name" value="WH-like_DNA-bd_sf"/>
</dbReference>
<evidence type="ECO:0000259" key="9">
    <source>
        <dbReference type="Pfam" id="PF01316"/>
    </source>
</evidence>
<dbReference type="GO" id="GO:1900079">
    <property type="term" value="P:regulation of arginine biosynthetic process"/>
    <property type="evidence" value="ECO:0007669"/>
    <property type="project" value="UniProtKB-UniRule"/>
</dbReference>
<name>A0A5B8TIA5_9LACO</name>
<dbReference type="InterPro" id="IPR036251">
    <property type="entry name" value="Arg_repress_C_sf"/>
</dbReference>
<dbReference type="SUPFAM" id="SSF55252">
    <property type="entry name" value="C-terminal domain of arginine repressor"/>
    <property type="match status" value="1"/>
</dbReference>
<sequence length="162" mass="17987">MKLECGKQGDGMRKSERQRLIKKLMNEHDIQKQEDFVALLEGAGVNVTQATISRDIKDMQLIKVPSPSGGYRYSLPAQQTVDTEKKLKRVLFDAYVSMDVQDYFIVLKALPGNGTAIATLIDQMDFSDTFGTIGGDDTVLIIAKTPAAAQDLYQTLTNLLER</sequence>
<evidence type="ECO:0000256" key="4">
    <source>
        <dbReference type="ARBA" id="ARBA00023015"/>
    </source>
</evidence>
<dbReference type="UniPathway" id="UPA00068"/>
<dbReference type="SUPFAM" id="SSF46785">
    <property type="entry name" value="Winged helix' DNA-binding domain"/>
    <property type="match status" value="1"/>
</dbReference>
<evidence type="ECO:0000256" key="1">
    <source>
        <dbReference type="ARBA" id="ARBA00004496"/>
    </source>
</evidence>
<dbReference type="GO" id="GO:0034618">
    <property type="term" value="F:arginine binding"/>
    <property type="evidence" value="ECO:0007669"/>
    <property type="project" value="InterPro"/>
</dbReference>
<keyword evidence="3 7" id="KW-0963">Cytoplasm</keyword>
<dbReference type="PANTHER" id="PTHR34471:SF1">
    <property type="entry name" value="ARGININE REPRESSOR"/>
    <property type="match status" value="1"/>
</dbReference>
<reference evidence="11 12" key="1">
    <citation type="submission" date="2019-06" db="EMBL/GenBank/DDBJ databases">
        <title>Genome analyses of bacteria isolated from kimchi.</title>
        <authorList>
            <person name="Lee S."/>
            <person name="Ahn S."/>
            <person name="Roh S."/>
        </authorList>
    </citation>
    <scope>NUCLEOTIDE SEQUENCE [LARGE SCALE GENOMIC DNA]</scope>
    <source>
        <strain evidence="11 12">CBA3616</strain>
    </source>
</reference>
<dbReference type="GO" id="GO:0006526">
    <property type="term" value="P:L-arginine biosynthetic process"/>
    <property type="evidence" value="ECO:0007669"/>
    <property type="project" value="UniProtKB-UniPathway"/>
</dbReference>
<dbReference type="Pfam" id="PF01316">
    <property type="entry name" value="Arg_repressor"/>
    <property type="match status" value="1"/>
</dbReference>
<proteinExistence type="inferred from homology"/>
<dbReference type="GO" id="GO:0003677">
    <property type="term" value="F:DNA binding"/>
    <property type="evidence" value="ECO:0007669"/>
    <property type="project" value="UniProtKB-KW"/>
</dbReference>
<evidence type="ECO:0000256" key="5">
    <source>
        <dbReference type="ARBA" id="ARBA00023125"/>
    </source>
</evidence>
<dbReference type="GO" id="GO:0003700">
    <property type="term" value="F:DNA-binding transcription factor activity"/>
    <property type="evidence" value="ECO:0007669"/>
    <property type="project" value="UniProtKB-UniRule"/>
</dbReference>
<dbReference type="NCBIfam" id="TIGR01529">
    <property type="entry name" value="argR_whole"/>
    <property type="match status" value="1"/>
</dbReference>
<evidence type="ECO:0000256" key="8">
    <source>
        <dbReference type="NCBIfam" id="TIGR01529"/>
    </source>
</evidence>
<keyword evidence="7" id="KW-0028">Amino-acid biosynthesis</keyword>
<dbReference type="AlphaFoldDB" id="A0A5B8TIA5"/>
<accession>A0A5B8TIA5</accession>
<dbReference type="InterPro" id="IPR001669">
    <property type="entry name" value="Arg_repress"/>
</dbReference>
<keyword evidence="7" id="KW-0678">Repressor</keyword>